<reference evidence="2" key="1">
    <citation type="submission" date="2021-06" db="EMBL/GenBank/DDBJ databases">
        <title>Parelaphostrongylus tenuis whole genome reference sequence.</title>
        <authorList>
            <person name="Garwood T.J."/>
            <person name="Larsen P.A."/>
            <person name="Fountain-Jones N.M."/>
            <person name="Garbe J.R."/>
            <person name="Macchietto M.G."/>
            <person name="Kania S.A."/>
            <person name="Gerhold R.W."/>
            <person name="Richards J.E."/>
            <person name="Wolf T.M."/>
        </authorList>
    </citation>
    <scope>NUCLEOTIDE SEQUENCE</scope>
    <source>
        <strain evidence="2">MNPRO001-30</strain>
        <tissue evidence="2">Meninges</tissue>
    </source>
</reference>
<feature type="compositionally biased region" description="Basic residues" evidence="1">
    <location>
        <begin position="14"/>
        <end position="24"/>
    </location>
</feature>
<sequence>MVGPHRATVPQVGRKAKLTKRKCVGRPQQRLPNEESEILKNDEILERIFLDSRQCLCERYISVTLKRNLRNGNHAAL</sequence>
<accession>A0AAD5M4S2</accession>
<dbReference type="EMBL" id="JAHQIW010001013">
    <property type="protein sequence ID" value="KAJ1351140.1"/>
    <property type="molecule type" value="Genomic_DNA"/>
</dbReference>
<evidence type="ECO:0000313" key="2">
    <source>
        <dbReference type="EMBL" id="KAJ1351140.1"/>
    </source>
</evidence>
<proteinExistence type="predicted"/>
<comment type="caution">
    <text evidence="2">The sequence shown here is derived from an EMBL/GenBank/DDBJ whole genome shotgun (WGS) entry which is preliminary data.</text>
</comment>
<keyword evidence="3" id="KW-1185">Reference proteome</keyword>
<dbReference type="Proteomes" id="UP001196413">
    <property type="component" value="Unassembled WGS sequence"/>
</dbReference>
<gene>
    <name evidence="2" type="ORF">KIN20_007093</name>
</gene>
<evidence type="ECO:0000313" key="3">
    <source>
        <dbReference type="Proteomes" id="UP001196413"/>
    </source>
</evidence>
<evidence type="ECO:0000256" key="1">
    <source>
        <dbReference type="SAM" id="MobiDB-lite"/>
    </source>
</evidence>
<organism evidence="2 3">
    <name type="scientific">Parelaphostrongylus tenuis</name>
    <name type="common">Meningeal worm</name>
    <dbReference type="NCBI Taxonomy" id="148309"/>
    <lineage>
        <taxon>Eukaryota</taxon>
        <taxon>Metazoa</taxon>
        <taxon>Ecdysozoa</taxon>
        <taxon>Nematoda</taxon>
        <taxon>Chromadorea</taxon>
        <taxon>Rhabditida</taxon>
        <taxon>Rhabditina</taxon>
        <taxon>Rhabditomorpha</taxon>
        <taxon>Strongyloidea</taxon>
        <taxon>Metastrongylidae</taxon>
        <taxon>Parelaphostrongylus</taxon>
    </lineage>
</organism>
<name>A0AAD5M4S2_PARTN</name>
<feature type="region of interest" description="Disordered" evidence="1">
    <location>
        <begin position="1"/>
        <end position="24"/>
    </location>
</feature>
<dbReference type="AlphaFoldDB" id="A0AAD5M4S2"/>
<protein>
    <submittedName>
        <fullName evidence="2">Uncharacterized protein</fullName>
    </submittedName>
</protein>